<name>A0A6C0EQ40_9ZZZZ</name>
<dbReference type="AlphaFoldDB" id="A0A6C0EQ40"/>
<dbReference type="SUPFAM" id="SSF46942">
    <property type="entry name" value="Elongation factor TFIIS domain 2"/>
    <property type="match status" value="1"/>
</dbReference>
<evidence type="ECO:0000256" key="1">
    <source>
        <dbReference type="ARBA" id="ARBA00022723"/>
    </source>
</evidence>
<dbReference type="SUPFAM" id="SSF57783">
    <property type="entry name" value="Zinc beta-ribbon"/>
    <property type="match status" value="1"/>
</dbReference>
<proteinExistence type="predicted"/>
<keyword evidence="3" id="KW-0862">Zinc</keyword>
<dbReference type="GO" id="GO:0006351">
    <property type="term" value="P:DNA-templated transcription"/>
    <property type="evidence" value="ECO:0007669"/>
    <property type="project" value="InterPro"/>
</dbReference>
<dbReference type="PANTHER" id="PTHR11477">
    <property type="entry name" value="TRANSCRIPTION FACTOR S-II ZINC FINGER DOMAIN-CONTAINING PROTEIN"/>
    <property type="match status" value="1"/>
</dbReference>
<organism evidence="5">
    <name type="scientific">viral metagenome</name>
    <dbReference type="NCBI Taxonomy" id="1070528"/>
    <lineage>
        <taxon>unclassified sequences</taxon>
        <taxon>metagenomes</taxon>
        <taxon>organismal metagenomes</taxon>
    </lineage>
</organism>
<sequence>MSLRKIENPESFRINIRKKLNEKLENEKNSLNLEKGIFNYALKEADHRKVIKKWDNKDFVLIYLDRLRTIIANLNDDILEQINNGTIKPHNVAFMTHQEMHPNKWNELIETKSKRDKHKFETKLEAATDTFTCRKCKSNKCTYYAVQTRSADEPMTIYVTCIECGQRWKTS</sequence>
<dbReference type="Pfam" id="PF07500">
    <property type="entry name" value="TFIIS_M"/>
    <property type="match status" value="1"/>
</dbReference>
<dbReference type="PIRSF" id="PIRSF006704">
    <property type="entry name" value="TF_IIS"/>
    <property type="match status" value="1"/>
</dbReference>
<dbReference type="CDD" id="cd13749">
    <property type="entry name" value="Zn-ribbon_TFIIS"/>
    <property type="match status" value="1"/>
</dbReference>
<dbReference type="InterPro" id="IPR003618">
    <property type="entry name" value="TFIIS_cen_dom"/>
</dbReference>
<keyword evidence="2" id="KW-0863">Zinc-finger</keyword>
<dbReference type="GO" id="GO:0003676">
    <property type="term" value="F:nucleic acid binding"/>
    <property type="evidence" value="ECO:0007669"/>
    <property type="project" value="InterPro"/>
</dbReference>
<dbReference type="InterPro" id="IPR001222">
    <property type="entry name" value="Znf_TFIIS"/>
</dbReference>
<evidence type="ECO:0000259" key="4">
    <source>
        <dbReference type="PROSITE" id="PS51133"/>
    </source>
</evidence>
<dbReference type="Gene3D" id="1.10.472.30">
    <property type="entry name" value="Transcription elongation factor S-II, central domain"/>
    <property type="match status" value="1"/>
</dbReference>
<dbReference type="Pfam" id="PF01096">
    <property type="entry name" value="Zn_ribbon_TFIIS"/>
    <property type="match status" value="1"/>
</dbReference>
<feature type="domain" description="TFIIS-type" evidence="4">
    <location>
        <begin position="129"/>
        <end position="169"/>
    </location>
</feature>
<protein>
    <recommendedName>
        <fullName evidence="4">TFIIS-type domain-containing protein</fullName>
    </recommendedName>
</protein>
<dbReference type="PANTHER" id="PTHR11477:SF0">
    <property type="entry name" value="IP08861P-RELATED"/>
    <property type="match status" value="1"/>
</dbReference>
<dbReference type="InterPro" id="IPR035100">
    <property type="entry name" value="TF_IIS-typ"/>
</dbReference>
<evidence type="ECO:0000256" key="2">
    <source>
        <dbReference type="ARBA" id="ARBA00022771"/>
    </source>
</evidence>
<dbReference type="GO" id="GO:0005634">
    <property type="term" value="C:nucleus"/>
    <property type="evidence" value="ECO:0007669"/>
    <property type="project" value="TreeGrafter"/>
</dbReference>
<dbReference type="PROSITE" id="PS00466">
    <property type="entry name" value="ZF_TFIIS_1"/>
    <property type="match status" value="1"/>
</dbReference>
<dbReference type="Gene3D" id="2.20.25.10">
    <property type="match status" value="1"/>
</dbReference>
<dbReference type="PROSITE" id="PS51133">
    <property type="entry name" value="ZF_TFIIS_2"/>
    <property type="match status" value="1"/>
</dbReference>
<evidence type="ECO:0000256" key="3">
    <source>
        <dbReference type="ARBA" id="ARBA00022833"/>
    </source>
</evidence>
<accession>A0A6C0EQ40</accession>
<dbReference type="SMART" id="SM00440">
    <property type="entry name" value="ZnF_C2C2"/>
    <property type="match status" value="1"/>
</dbReference>
<keyword evidence="1" id="KW-0479">Metal-binding</keyword>
<dbReference type="EMBL" id="MN738915">
    <property type="protein sequence ID" value="QHT31137.1"/>
    <property type="molecule type" value="Genomic_DNA"/>
</dbReference>
<reference evidence="5" key="1">
    <citation type="journal article" date="2020" name="Nature">
        <title>Giant virus diversity and host interactions through global metagenomics.</title>
        <authorList>
            <person name="Schulz F."/>
            <person name="Roux S."/>
            <person name="Paez-Espino D."/>
            <person name="Jungbluth S."/>
            <person name="Walsh D.A."/>
            <person name="Denef V.J."/>
            <person name="McMahon K.D."/>
            <person name="Konstantinidis K.T."/>
            <person name="Eloe-Fadrosh E.A."/>
            <person name="Kyrpides N.C."/>
            <person name="Woyke T."/>
        </authorList>
    </citation>
    <scope>NUCLEOTIDE SEQUENCE</scope>
    <source>
        <strain evidence="5">GVMAG-M-3300009155-2</strain>
    </source>
</reference>
<dbReference type="InterPro" id="IPR036575">
    <property type="entry name" value="TFIIS_cen_dom_sf"/>
</dbReference>
<evidence type="ECO:0000313" key="5">
    <source>
        <dbReference type="EMBL" id="QHT31137.1"/>
    </source>
</evidence>
<dbReference type="GO" id="GO:0008270">
    <property type="term" value="F:zinc ion binding"/>
    <property type="evidence" value="ECO:0007669"/>
    <property type="project" value="UniProtKB-KW"/>
</dbReference>